<proteinExistence type="predicted"/>
<organism evidence="2 3">
    <name type="scientific">Pomacea canaliculata</name>
    <name type="common">Golden apple snail</name>
    <dbReference type="NCBI Taxonomy" id="400727"/>
    <lineage>
        <taxon>Eukaryota</taxon>
        <taxon>Metazoa</taxon>
        <taxon>Spiralia</taxon>
        <taxon>Lophotrochozoa</taxon>
        <taxon>Mollusca</taxon>
        <taxon>Gastropoda</taxon>
        <taxon>Caenogastropoda</taxon>
        <taxon>Architaenioglossa</taxon>
        <taxon>Ampullarioidea</taxon>
        <taxon>Ampullariidae</taxon>
        <taxon>Pomacea</taxon>
    </lineage>
</organism>
<evidence type="ECO:0000313" key="3">
    <source>
        <dbReference type="Proteomes" id="UP000245119"/>
    </source>
</evidence>
<feature type="region of interest" description="Disordered" evidence="1">
    <location>
        <begin position="37"/>
        <end position="67"/>
    </location>
</feature>
<evidence type="ECO:0000256" key="1">
    <source>
        <dbReference type="SAM" id="MobiDB-lite"/>
    </source>
</evidence>
<feature type="compositionally biased region" description="Basic and acidic residues" evidence="1">
    <location>
        <begin position="37"/>
        <end position="49"/>
    </location>
</feature>
<dbReference type="Proteomes" id="UP000245119">
    <property type="component" value="Linkage Group LG1"/>
</dbReference>
<comment type="caution">
    <text evidence="2">The sequence shown here is derived from an EMBL/GenBank/DDBJ whole genome shotgun (WGS) entry which is preliminary data.</text>
</comment>
<accession>A0A2T7Q0M8</accession>
<sequence length="67" mass="7741">MGGRLAKIGTSLIPPSCVTDAGITWYELHAHRNMRRRESVNELQTRDLTPRPMRTRRYGAQTEERCV</sequence>
<dbReference type="EMBL" id="PZQS01000001">
    <property type="protein sequence ID" value="PVD39223.1"/>
    <property type="molecule type" value="Genomic_DNA"/>
</dbReference>
<reference evidence="2 3" key="1">
    <citation type="submission" date="2018-04" db="EMBL/GenBank/DDBJ databases">
        <title>The genome of golden apple snail Pomacea canaliculata provides insight into stress tolerance and invasive adaptation.</title>
        <authorList>
            <person name="Liu C."/>
            <person name="Liu B."/>
            <person name="Ren Y."/>
            <person name="Zhang Y."/>
            <person name="Wang H."/>
            <person name="Li S."/>
            <person name="Jiang F."/>
            <person name="Yin L."/>
            <person name="Zhang G."/>
            <person name="Qian W."/>
            <person name="Fan W."/>
        </authorList>
    </citation>
    <scope>NUCLEOTIDE SEQUENCE [LARGE SCALE GENOMIC DNA]</scope>
    <source>
        <strain evidence="2">SZHN2017</strain>
        <tissue evidence="2">Muscle</tissue>
    </source>
</reference>
<dbReference type="AlphaFoldDB" id="A0A2T7Q0M8"/>
<evidence type="ECO:0000313" key="2">
    <source>
        <dbReference type="EMBL" id="PVD39223.1"/>
    </source>
</evidence>
<gene>
    <name evidence="2" type="ORF">C0Q70_01851</name>
</gene>
<name>A0A2T7Q0M8_POMCA</name>
<protein>
    <submittedName>
        <fullName evidence="2">Uncharacterized protein</fullName>
    </submittedName>
</protein>
<keyword evidence="3" id="KW-1185">Reference proteome</keyword>